<evidence type="ECO:0000259" key="8">
    <source>
        <dbReference type="PROSITE" id="PS50158"/>
    </source>
</evidence>
<evidence type="ECO:0000313" key="10">
    <source>
        <dbReference type="Proteomes" id="UP000714618"/>
    </source>
</evidence>
<keyword evidence="4 7" id="KW-0863">Zinc-finger</keyword>
<dbReference type="GO" id="GO:0071039">
    <property type="term" value="P:nuclear polyadenylation-dependent CUT catabolic process"/>
    <property type="evidence" value="ECO:0007669"/>
    <property type="project" value="TreeGrafter"/>
</dbReference>
<gene>
    <name evidence="9" type="ORF">AWRI4233_LOCUS2995</name>
</gene>
<keyword evidence="6" id="KW-0539">Nucleus</keyword>
<comment type="subcellular location">
    <subcellularLocation>
        <location evidence="1">Nucleus</location>
    </subcellularLocation>
</comment>
<dbReference type="InterPro" id="IPR001878">
    <property type="entry name" value="Znf_CCHC"/>
</dbReference>
<dbReference type="GO" id="GO:0008270">
    <property type="term" value="F:zinc ion binding"/>
    <property type="evidence" value="ECO:0007669"/>
    <property type="project" value="UniProtKB-KW"/>
</dbReference>
<dbReference type="Pfam" id="PF00098">
    <property type="entry name" value="zf-CCHC"/>
    <property type="match status" value="1"/>
</dbReference>
<evidence type="ECO:0000256" key="3">
    <source>
        <dbReference type="ARBA" id="ARBA00022737"/>
    </source>
</evidence>
<keyword evidence="5" id="KW-0862">Zinc</keyword>
<evidence type="ECO:0000256" key="5">
    <source>
        <dbReference type="ARBA" id="ARBA00022833"/>
    </source>
</evidence>
<evidence type="ECO:0000256" key="4">
    <source>
        <dbReference type="ARBA" id="ARBA00022771"/>
    </source>
</evidence>
<evidence type="ECO:0000313" key="9">
    <source>
        <dbReference type="EMBL" id="CAD0091029.1"/>
    </source>
</evidence>
<keyword evidence="10" id="KW-1185">Reference proteome</keyword>
<evidence type="ECO:0000256" key="1">
    <source>
        <dbReference type="ARBA" id="ARBA00004123"/>
    </source>
</evidence>
<comment type="caution">
    <text evidence="9">The sequence shown here is derived from an EMBL/GenBank/DDBJ whole genome shotgun (WGS) entry which is preliminary data.</text>
</comment>
<feature type="domain" description="CCHC-type" evidence="8">
    <location>
        <begin position="197"/>
        <end position="212"/>
    </location>
</feature>
<dbReference type="GO" id="GO:0071035">
    <property type="term" value="P:nuclear polyadenylation-dependent rRNA catabolic process"/>
    <property type="evidence" value="ECO:0007669"/>
    <property type="project" value="TreeGrafter"/>
</dbReference>
<dbReference type="PANTHER" id="PTHR46543:SF1">
    <property type="entry name" value="ZINC FINGER CCHC DOMAIN-CONTAINING PROTEIN 7"/>
    <property type="match status" value="1"/>
</dbReference>
<evidence type="ECO:0000256" key="6">
    <source>
        <dbReference type="ARBA" id="ARBA00023242"/>
    </source>
</evidence>
<dbReference type="PROSITE" id="PS50158">
    <property type="entry name" value="ZF_CCHC"/>
    <property type="match status" value="2"/>
</dbReference>
<dbReference type="GO" id="GO:0071031">
    <property type="term" value="P:nuclear mRNA surveillance of mRNA 3'-end processing"/>
    <property type="evidence" value="ECO:0007669"/>
    <property type="project" value="TreeGrafter"/>
</dbReference>
<dbReference type="OrthoDB" id="8026949at2759"/>
<dbReference type="GO" id="GO:0031499">
    <property type="term" value="C:TRAMP complex"/>
    <property type="evidence" value="ECO:0007669"/>
    <property type="project" value="TreeGrafter"/>
</dbReference>
<dbReference type="GO" id="GO:0071037">
    <property type="term" value="P:nuclear polyadenylation-dependent snRNA catabolic process"/>
    <property type="evidence" value="ECO:0007669"/>
    <property type="project" value="TreeGrafter"/>
</dbReference>
<evidence type="ECO:0000256" key="2">
    <source>
        <dbReference type="ARBA" id="ARBA00022723"/>
    </source>
</evidence>
<organism evidence="9 10">
    <name type="scientific">Aureobasidium mustum</name>
    <dbReference type="NCBI Taxonomy" id="2773714"/>
    <lineage>
        <taxon>Eukaryota</taxon>
        <taxon>Fungi</taxon>
        <taxon>Dikarya</taxon>
        <taxon>Ascomycota</taxon>
        <taxon>Pezizomycotina</taxon>
        <taxon>Dothideomycetes</taxon>
        <taxon>Dothideomycetidae</taxon>
        <taxon>Dothideales</taxon>
        <taxon>Saccotheciaceae</taxon>
        <taxon>Aureobasidium</taxon>
    </lineage>
</organism>
<feature type="domain" description="CCHC-type" evidence="8">
    <location>
        <begin position="242"/>
        <end position="257"/>
    </location>
</feature>
<feature type="non-terminal residue" evidence="9">
    <location>
        <position position="314"/>
    </location>
</feature>
<accession>A0A9N8JMI5</accession>
<dbReference type="EMBL" id="CAIJEO010000004">
    <property type="protein sequence ID" value="CAD0091029.1"/>
    <property type="molecule type" value="Genomic_DNA"/>
</dbReference>
<dbReference type="GO" id="GO:0071036">
    <property type="term" value="P:nuclear polyadenylation-dependent snoRNA catabolic process"/>
    <property type="evidence" value="ECO:0007669"/>
    <property type="project" value="TreeGrafter"/>
</dbReference>
<dbReference type="InterPro" id="IPR036875">
    <property type="entry name" value="Znf_CCHC_sf"/>
</dbReference>
<sequence>SGWDEPAAVDTAGWVDSTAAAATDAEYSGIDPEMISKHDGECAEATCKRCSGTGHTAAACTEKYKVYPDGLPAAENADKAWDNLMAADTDGDVDDFVQAFWVYCKLAPELTLVQLEECFRETGFKFYLIAKEQTVPSLVHTNVDLQGNDGKKYRVSFQKTFKPRRAILAEGWPKTPEENLQRLQDAGFSLDNLKPYCTNCEKSGHSTKACPEEKQVVEKPKVTCSNCNEDASDCTNERVMVCRNCNTPGHAARDCPEETNMIDNDNKQDGDIAFEYSFHHSPGPDVVVRAAGMLDSCYTTSVSLPKTQCFKSFR</sequence>
<keyword evidence="3" id="KW-0677">Repeat</keyword>
<evidence type="ECO:0000256" key="7">
    <source>
        <dbReference type="PROSITE-ProRule" id="PRU00047"/>
    </source>
</evidence>
<feature type="non-terminal residue" evidence="9">
    <location>
        <position position="1"/>
    </location>
</feature>
<reference evidence="9" key="1">
    <citation type="submission" date="2020-06" db="EMBL/GenBank/DDBJ databases">
        <authorList>
            <person name="Onetto C."/>
        </authorList>
    </citation>
    <scope>NUCLEOTIDE SEQUENCE</scope>
</reference>
<dbReference type="Proteomes" id="UP000714618">
    <property type="component" value="Unassembled WGS sequence"/>
</dbReference>
<dbReference type="AlphaFoldDB" id="A0A9N8JMI5"/>
<dbReference type="GO" id="GO:0003723">
    <property type="term" value="F:RNA binding"/>
    <property type="evidence" value="ECO:0007669"/>
    <property type="project" value="TreeGrafter"/>
</dbReference>
<dbReference type="SMART" id="SM00343">
    <property type="entry name" value="ZnF_C2HC"/>
    <property type="match status" value="4"/>
</dbReference>
<dbReference type="Gene3D" id="4.10.60.10">
    <property type="entry name" value="Zinc finger, CCHC-type"/>
    <property type="match status" value="1"/>
</dbReference>
<dbReference type="PANTHER" id="PTHR46543">
    <property type="entry name" value="ZINC FINGER CCHC DOMAIN-CONTAINING PROTEIN 7"/>
    <property type="match status" value="1"/>
</dbReference>
<name>A0A9N8JMI5_9PEZI</name>
<dbReference type="InterPro" id="IPR051644">
    <property type="entry name" value="TRAMP_AT-DNA-binding"/>
</dbReference>
<dbReference type="SUPFAM" id="SSF57756">
    <property type="entry name" value="Retrovirus zinc finger-like domains"/>
    <property type="match status" value="1"/>
</dbReference>
<protein>
    <recommendedName>
        <fullName evidence="8">CCHC-type domain-containing protein</fullName>
    </recommendedName>
</protein>
<dbReference type="GO" id="GO:0071038">
    <property type="term" value="P:TRAMP-dependent tRNA surveillance pathway"/>
    <property type="evidence" value="ECO:0007669"/>
    <property type="project" value="TreeGrafter"/>
</dbReference>
<proteinExistence type="predicted"/>
<keyword evidence="2" id="KW-0479">Metal-binding</keyword>